<dbReference type="AlphaFoldDB" id="A0A5R8KGE8"/>
<feature type="transmembrane region" description="Helical" evidence="1">
    <location>
        <begin position="42"/>
        <end position="60"/>
    </location>
</feature>
<keyword evidence="1" id="KW-0812">Transmembrane</keyword>
<evidence type="ECO:0000256" key="1">
    <source>
        <dbReference type="SAM" id="Phobius"/>
    </source>
</evidence>
<protein>
    <submittedName>
        <fullName evidence="2">Uncharacterized protein</fullName>
    </submittedName>
</protein>
<proteinExistence type="predicted"/>
<keyword evidence="1" id="KW-1133">Transmembrane helix</keyword>
<dbReference type="EMBL" id="VAUV01000005">
    <property type="protein sequence ID" value="TLD71378.1"/>
    <property type="molecule type" value="Genomic_DNA"/>
</dbReference>
<organism evidence="2 3">
    <name type="scientific">Phragmitibacter flavus</name>
    <dbReference type="NCBI Taxonomy" id="2576071"/>
    <lineage>
        <taxon>Bacteria</taxon>
        <taxon>Pseudomonadati</taxon>
        <taxon>Verrucomicrobiota</taxon>
        <taxon>Verrucomicrobiia</taxon>
        <taxon>Verrucomicrobiales</taxon>
        <taxon>Verrucomicrobiaceae</taxon>
        <taxon>Phragmitibacter</taxon>
    </lineage>
</organism>
<feature type="transmembrane region" description="Helical" evidence="1">
    <location>
        <begin position="18"/>
        <end position="36"/>
    </location>
</feature>
<evidence type="ECO:0000313" key="2">
    <source>
        <dbReference type="EMBL" id="TLD71378.1"/>
    </source>
</evidence>
<evidence type="ECO:0000313" key="3">
    <source>
        <dbReference type="Proteomes" id="UP000306196"/>
    </source>
</evidence>
<dbReference type="Proteomes" id="UP000306196">
    <property type="component" value="Unassembled WGS sequence"/>
</dbReference>
<name>A0A5R8KGE8_9BACT</name>
<gene>
    <name evidence="2" type="ORF">FEM03_07555</name>
</gene>
<reference evidence="2 3" key="1">
    <citation type="submission" date="2019-05" db="EMBL/GenBank/DDBJ databases">
        <title>Verrucobacter flavum gen. nov., sp. nov. a new member of the family Verrucomicrobiaceae.</title>
        <authorList>
            <person name="Szuroczki S."/>
            <person name="Abbaszade G."/>
            <person name="Szabo A."/>
            <person name="Felfoldi T."/>
            <person name="Schumann P."/>
            <person name="Boka K."/>
            <person name="Keki Z."/>
            <person name="Toumi M."/>
            <person name="Toth E."/>
        </authorList>
    </citation>
    <scope>NUCLEOTIDE SEQUENCE [LARGE SCALE GENOMIC DNA]</scope>
    <source>
        <strain evidence="2 3">MG-N-17</strain>
    </source>
</reference>
<sequence>MNSTPHNQPGENSPRPRLTWIISGALLIIVGVLFMLTIALSAIGIVMMIGGGALIVAAFISRGGRQIRNEAEHREEQGGS</sequence>
<comment type="caution">
    <text evidence="2">The sequence shown here is derived from an EMBL/GenBank/DDBJ whole genome shotgun (WGS) entry which is preliminary data.</text>
</comment>
<keyword evidence="3" id="KW-1185">Reference proteome</keyword>
<accession>A0A5R8KGE8</accession>
<dbReference type="RefSeq" id="WP_138085591.1">
    <property type="nucleotide sequence ID" value="NZ_VAUV01000005.1"/>
</dbReference>
<keyword evidence="1" id="KW-0472">Membrane</keyword>